<evidence type="ECO:0000313" key="3">
    <source>
        <dbReference type="EMBL" id="OSJ28785.1"/>
    </source>
</evidence>
<proteinExistence type="predicted"/>
<feature type="domain" description="ChsH2 rubredoxin-like zinc ribbon" evidence="2">
    <location>
        <begin position="17"/>
        <end position="52"/>
    </location>
</feature>
<dbReference type="InterPro" id="IPR002878">
    <property type="entry name" value="ChsH2_C"/>
</dbReference>
<dbReference type="InterPro" id="IPR022002">
    <property type="entry name" value="ChsH2_Znr"/>
</dbReference>
<dbReference type="PANTHER" id="PTHR34075">
    <property type="entry name" value="BLR3430 PROTEIN"/>
    <property type="match status" value="1"/>
</dbReference>
<evidence type="ECO:0000259" key="2">
    <source>
        <dbReference type="Pfam" id="PF12172"/>
    </source>
</evidence>
<dbReference type="InterPro" id="IPR012340">
    <property type="entry name" value="NA-bd_OB-fold"/>
</dbReference>
<evidence type="ECO:0008006" key="5">
    <source>
        <dbReference type="Google" id="ProtNLM"/>
    </source>
</evidence>
<dbReference type="SUPFAM" id="SSF50249">
    <property type="entry name" value="Nucleic acid-binding proteins"/>
    <property type="match status" value="1"/>
</dbReference>
<gene>
    <name evidence="3" type="ORF">BST63_16700</name>
</gene>
<organism evidence="3 4">
    <name type="scientific">Bradyrhizobium canariense</name>
    <dbReference type="NCBI Taxonomy" id="255045"/>
    <lineage>
        <taxon>Bacteria</taxon>
        <taxon>Pseudomonadati</taxon>
        <taxon>Pseudomonadota</taxon>
        <taxon>Alphaproteobacteria</taxon>
        <taxon>Hyphomicrobiales</taxon>
        <taxon>Nitrobacteraceae</taxon>
        <taxon>Bradyrhizobium</taxon>
    </lineage>
</organism>
<evidence type="ECO:0000259" key="1">
    <source>
        <dbReference type="Pfam" id="PF01796"/>
    </source>
</evidence>
<name>A0ABX3X3Z6_9BRAD</name>
<reference evidence="3 4" key="1">
    <citation type="submission" date="2017-03" db="EMBL/GenBank/DDBJ databases">
        <title>Whole genome sequences of fourteen strains of Bradyrhizobium canariense and one strain of Bradyrhizobium japonicum isolated from Lupinus (Papilionoideae: Genisteae) species in Algeria.</title>
        <authorList>
            <person name="Crovadore J."/>
            <person name="Chekireb D."/>
            <person name="Brachmann A."/>
            <person name="Chablais R."/>
            <person name="Cochard B."/>
            <person name="Lefort F."/>
        </authorList>
    </citation>
    <scope>NUCLEOTIDE SEQUENCE [LARGE SCALE GENOMIC DNA]</scope>
    <source>
        <strain evidence="3 4">UBMAN05</strain>
    </source>
</reference>
<dbReference type="Gene3D" id="6.10.30.10">
    <property type="match status" value="1"/>
</dbReference>
<sequence>MTGTDFIAHSPETKPFWDAAAESRFVLPRCQQCHRTHWYPRGICPHCLSTDIDWQESPGEGEIHSFSVNRMGNEPYVLAYVALTEGPIMLTNVVGADPATLSIGTRVKVIFKGAAPEAPVPLFAVR</sequence>
<dbReference type="RefSeq" id="WP_085384569.1">
    <property type="nucleotide sequence ID" value="NZ_NAFJ01000149.1"/>
</dbReference>
<keyword evidence="4" id="KW-1185">Reference proteome</keyword>
<dbReference type="InterPro" id="IPR052513">
    <property type="entry name" value="Thioester_dehydratase-like"/>
</dbReference>
<dbReference type="Pfam" id="PF12172">
    <property type="entry name" value="zf-ChsH2"/>
    <property type="match status" value="1"/>
</dbReference>
<evidence type="ECO:0000313" key="4">
    <source>
        <dbReference type="Proteomes" id="UP000193884"/>
    </source>
</evidence>
<dbReference type="PANTHER" id="PTHR34075:SF5">
    <property type="entry name" value="BLR3430 PROTEIN"/>
    <property type="match status" value="1"/>
</dbReference>
<dbReference type="EMBL" id="NAFK01000160">
    <property type="protein sequence ID" value="OSJ28785.1"/>
    <property type="molecule type" value="Genomic_DNA"/>
</dbReference>
<dbReference type="Pfam" id="PF01796">
    <property type="entry name" value="OB_ChsH2_C"/>
    <property type="match status" value="1"/>
</dbReference>
<comment type="caution">
    <text evidence="3">The sequence shown here is derived from an EMBL/GenBank/DDBJ whole genome shotgun (WGS) entry which is preliminary data.</text>
</comment>
<dbReference type="Proteomes" id="UP000193884">
    <property type="component" value="Unassembled WGS sequence"/>
</dbReference>
<accession>A0ABX3X3Z6</accession>
<protein>
    <recommendedName>
        <fullName evidence="5">DNA-binding protein</fullName>
    </recommendedName>
</protein>
<feature type="domain" description="ChsH2 C-terminal OB-fold" evidence="1">
    <location>
        <begin position="54"/>
        <end position="111"/>
    </location>
</feature>